<keyword evidence="1" id="KW-0812">Transmembrane</keyword>
<evidence type="ECO:0000313" key="3">
    <source>
        <dbReference type="EMBL" id="RIH84237.1"/>
    </source>
</evidence>
<feature type="transmembrane region" description="Helical" evidence="1">
    <location>
        <begin position="99"/>
        <end position="126"/>
    </location>
</feature>
<reference evidence="3 4" key="1">
    <citation type="submission" date="2018-08" db="EMBL/GenBank/DDBJ databases">
        <title>Meiothermus terrae DSM 26712 genome sequencing project.</title>
        <authorList>
            <person name="Da Costa M.S."/>
            <person name="Albuquerque L."/>
            <person name="Raposo P."/>
            <person name="Froufe H.J.C."/>
            <person name="Barroso C.S."/>
            <person name="Egas C."/>
        </authorList>
    </citation>
    <scope>NUCLEOTIDE SEQUENCE [LARGE SCALE GENOMIC DNA]</scope>
    <source>
        <strain evidence="3 4">DSM 26712</strain>
    </source>
</reference>
<evidence type="ECO:0000313" key="4">
    <source>
        <dbReference type="Proteomes" id="UP000265715"/>
    </source>
</evidence>
<dbReference type="Pfam" id="PF14340">
    <property type="entry name" value="DUF4395"/>
    <property type="match status" value="1"/>
</dbReference>
<feature type="domain" description="DUF4395" evidence="2">
    <location>
        <begin position="8"/>
        <end position="129"/>
    </location>
</feature>
<keyword evidence="1" id="KW-1133">Transmembrane helix</keyword>
<organism evidence="3 4">
    <name type="scientific">Calidithermus terrae</name>
    <dbReference type="NCBI Taxonomy" id="1408545"/>
    <lineage>
        <taxon>Bacteria</taxon>
        <taxon>Thermotogati</taxon>
        <taxon>Deinococcota</taxon>
        <taxon>Deinococci</taxon>
        <taxon>Thermales</taxon>
        <taxon>Thermaceae</taxon>
        <taxon>Calidithermus</taxon>
    </lineage>
</organism>
<dbReference type="OrthoDB" id="33107at2"/>
<dbReference type="RefSeq" id="WP_119315122.1">
    <property type="nucleotide sequence ID" value="NZ_QXDL01000077.1"/>
</dbReference>
<feature type="transmembrane region" description="Helical" evidence="1">
    <location>
        <begin position="75"/>
        <end position="93"/>
    </location>
</feature>
<gene>
    <name evidence="3" type="ORF">Mterra_02034</name>
</gene>
<sequence length="137" mass="15325">MEKAQFTDQNQLRFNQSLLVATIPLAFALGLAWPVALLFVLMASHHLGFDALAWLKRSLGVRPRLTHEDPRPHRFARTVGAVFLGLATLAFGLEAWAVGWVLAFAVAALALLSLTTRVCVGCFLYFQLRMFQQRLSR</sequence>
<evidence type="ECO:0000259" key="2">
    <source>
        <dbReference type="Pfam" id="PF14340"/>
    </source>
</evidence>
<protein>
    <recommendedName>
        <fullName evidence="2">DUF4395 domain-containing protein</fullName>
    </recommendedName>
</protein>
<dbReference type="InterPro" id="IPR025508">
    <property type="entry name" value="DUF4395"/>
</dbReference>
<dbReference type="InterPro" id="IPR016942">
    <property type="entry name" value="UCP030042"/>
</dbReference>
<evidence type="ECO:0000256" key="1">
    <source>
        <dbReference type="SAM" id="Phobius"/>
    </source>
</evidence>
<comment type="caution">
    <text evidence="3">The sequence shown here is derived from an EMBL/GenBank/DDBJ whole genome shotgun (WGS) entry which is preliminary data.</text>
</comment>
<keyword evidence="1" id="KW-0472">Membrane</keyword>
<name>A0A399EHV6_9DEIN</name>
<accession>A0A399EHV6</accession>
<dbReference type="PIRSF" id="PIRSF030042">
    <property type="entry name" value="UCP030042"/>
    <property type="match status" value="1"/>
</dbReference>
<proteinExistence type="predicted"/>
<dbReference type="AlphaFoldDB" id="A0A399EHV6"/>
<dbReference type="EMBL" id="QXDL01000077">
    <property type="protein sequence ID" value="RIH84237.1"/>
    <property type="molecule type" value="Genomic_DNA"/>
</dbReference>
<keyword evidence="4" id="KW-1185">Reference proteome</keyword>
<dbReference type="Proteomes" id="UP000265715">
    <property type="component" value="Unassembled WGS sequence"/>
</dbReference>